<name>A0A8J6THD6_9BACT</name>
<comment type="pathway">
    <text evidence="5">Isoprenoid biosynthesis; isopentenyl diphosphate biosynthesis via DXP pathway; isopentenyl diphosphate from 1-deoxy-D-xylulose 5-phosphate: step 6/6.</text>
</comment>
<dbReference type="GO" id="GO:0016114">
    <property type="term" value="P:terpenoid biosynthetic process"/>
    <property type="evidence" value="ECO:0007669"/>
    <property type="project" value="UniProtKB-UniRule"/>
</dbReference>
<feature type="binding site" evidence="5">
    <location>
        <position position="216"/>
    </location>
    <ligand>
        <name>isopentenyl diphosphate</name>
        <dbReference type="ChEBI" id="CHEBI:128769"/>
    </ligand>
</feature>
<comment type="caution">
    <text evidence="5">Lacks conserved residue(s) required for the propagation of feature annotation.</text>
</comment>
<evidence type="ECO:0000313" key="6">
    <source>
        <dbReference type="EMBL" id="MBC8319010.1"/>
    </source>
</evidence>
<evidence type="ECO:0000256" key="4">
    <source>
        <dbReference type="ARBA" id="ARBA00023014"/>
    </source>
</evidence>
<feature type="binding site" evidence="5">
    <location>
        <position position="122"/>
    </location>
    <ligand>
        <name>isopentenyl diphosphate</name>
        <dbReference type="ChEBI" id="CHEBI:128769"/>
    </ligand>
</feature>
<keyword evidence="3 5" id="KW-0408">Iron</keyword>
<feature type="binding site" evidence="5">
    <location>
        <position position="40"/>
    </location>
    <ligand>
        <name>dimethylallyl diphosphate</name>
        <dbReference type="ChEBI" id="CHEBI:57623"/>
    </ligand>
</feature>
<keyword evidence="2 5" id="KW-0479">Metal-binding</keyword>
<comment type="catalytic activity">
    <reaction evidence="5">
        <text>isopentenyl diphosphate + 2 oxidized [2Fe-2S]-[ferredoxin] + H2O = (2E)-4-hydroxy-3-methylbut-2-enyl diphosphate + 2 reduced [2Fe-2S]-[ferredoxin] + 2 H(+)</text>
        <dbReference type="Rhea" id="RHEA:24488"/>
        <dbReference type="Rhea" id="RHEA-COMP:10000"/>
        <dbReference type="Rhea" id="RHEA-COMP:10001"/>
        <dbReference type="ChEBI" id="CHEBI:15377"/>
        <dbReference type="ChEBI" id="CHEBI:15378"/>
        <dbReference type="ChEBI" id="CHEBI:33737"/>
        <dbReference type="ChEBI" id="CHEBI:33738"/>
        <dbReference type="ChEBI" id="CHEBI:128753"/>
        <dbReference type="ChEBI" id="CHEBI:128769"/>
        <dbReference type="EC" id="1.17.7.4"/>
    </reaction>
</comment>
<comment type="function">
    <text evidence="5">Catalyzes the conversion of 1-hydroxy-2-methyl-2-(E)-butenyl 4-diphosphate (HMBPP) into a mixture of isopentenyl diphosphate (IPP) and dimethylallyl diphosphate (DMAPP). Acts in the terminal step of the DOXP/MEP pathway for isoprenoid precursor biosynthesis.</text>
</comment>
<dbReference type="PANTHER" id="PTHR30426:SF0">
    <property type="entry name" value="4-HYDROXY-3-METHYLBUT-2-ENYL DIPHOSPHATE REDUCTASE"/>
    <property type="match status" value="1"/>
</dbReference>
<dbReference type="GO" id="GO:0046872">
    <property type="term" value="F:metal ion binding"/>
    <property type="evidence" value="ECO:0007669"/>
    <property type="project" value="UniProtKB-KW"/>
</dbReference>
<feature type="binding site" evidence="5">
    <location>
        <position position="218"/>
    </location>
    <ligand>
        <name>dimethylallyl diphosphate</name>
        <dbReference type="ChEBI" id="CHEBI:57623"/>
    </ligand>
</feature>
<dbReference type="GO" id="GO:0051539">
    <property type="term" value="F:4 iron, 4 sulfur cluster binding"/>
    <property type="evidence" value="ECO:0007669"/>
    <property type="project" value="UniProtKB-UniRule"/>
</dbReference>
<comment type="pathway">
    <text evidence="5">Isoprenoid biosynthesis; dimethylallyl diphosphate biosynthesis; dimethylallyl diphosphate from (2E)-4-hydroxy-3-methylbutenyl diphosphate: step 1/1.</text>
</comment>
<keyword evidence="1 5" id="KW-0004">4Fe-4S</keyword>
<gene>
    <name evidence="5 6" type="primary">ispH</name>
    <name evidence="6" type="ORF">H8E41_14020</name>
</gene>
<feature type="binding site" evidence="5">
    <location>
        <position position="218"/>
    </location>
    <ligand>
        <name>isopentenyl diphosphate</name>
        <dbReference type="ChEBI" id="CHEBI:128769"/>
    </ligand>
</feature>
<feature type="binding site" evidence="5">
    <location>
        <position position="94"/>
    </location>
    <ligand>
        <name>[4Fe-4S] cluster</name>
        <dbReference type="ChEBI" id="CHEBI:49883"/>
    </ligand>
</feature>
<keyword evidence="5 6" id="KW-0560">Oxidoreductase</keyword>
<organism evidence="6 7">
    <name type="scientific">Candidatus Desulfobia pelagia</name>
    <dbReference type="NCBI Taxonomy" id="2841692"/>
    <lineage>
        <taxon>Bacteria</taxon>
        <taxon>Pseudomonadati</taxon>
        <taxon>Thermodesulfobacteriota</taxon>
        <taxon>Desulfobulbia</taxon>
        <taxon>Desulfobulbales</taxon>
        <taxon>Desulfobulbaceae</taxon>
        <taxon>Candidatus Desulfobia</taxon>
    </lineage>
</organism>
<dbReference type="CDD" id="cd13944">
    <property type="entry name" value="lytB_ispH"/>
    <property type="match status" value="1"/>
</dbReference>
<comment type="cofactor">
    <cofactor evidence="5">
        <name>[4Fe-4S] cluster</name>
        <dbReference type="ChEBI" id="CHEBI:49883"/>
    </cofactor>
    <text evidence="5">Binds 1 [4Fe-4S] cluster per subunit.</text>
</comment>
<feature type="binding site" evidence="5">
    <location>
        <position position="216"/>
    </location>
    <ligand>
        <name>dimethylallyl diphosphate</name>
        <dbReference type="ChEBI" id="CHEBI:57623"/>
    </ligand>
</feature>
<feature type="binding site" evidence="5">
    <location>
        <position position="40"/>
    </location>
    <ligand>
        <name>isopentenyl diphosphate</name>
        <dbReference type="ChEBI" id="CHEBI:128769"/>
    </ligand>
</feature>
<dbReference type="EMBL" id="JACNJZ010000210">
    <property type="protein sequence ID" value="MBC8319010.1"/>
    <property type="molecule type" value="Genomic_DNA"/>
</dbReference>
<dbReference type="GO" id="GO:0051745">
    <property type="term" value="F:4-hydroxy-3-methylbut-2-enyl diphosphate reductase activity"/>
    <property type="evidence" value="ECO:0007669"/>
    <property type="project" value="UniProtKB-UniRule"/>
</dbReference>
<dbReference type="PANTHER" id="PTHR30426">
    <property type="entry name" value="4-HYDROXY-3-METHYLBUT-2-ENYL DIPHOSPHATE REDUCTASE"/>
    <property type="match status" value="1"/>
</dbReference>
<feature type="binding site" evidence="5">
    <location>
        <position position="260"/>
    </location>
    <ligand>
        <name>dimethylallyl diphosphate</name>
        <dbReference type="ChEBI" id="CHEBI:57623"/>
    </ligand>
</feature>
<dbReference type="Pfam" id="PF02401">
    <property type="entry name" value="LYTB"/>
    <property type="match status" value="1"/>
</dbReference>
<dbReference type="EC" id="1.17.7.4" evidence="5"/>
<feature type="binding site" evidence="5">
    <location>
        <position position="122"/>
    </location>
    <ligand>
        <name>(2E)-4-hydroxy-3-methylbut-2-enyl diphosphate</name>
        <dbReference type="ChEBI" id="CHEBI:128753"/>
    </ligand>
</feature>
<feature type="binding site" evidence="5">
    <location>
        <position position="72"/>
    </location>
    <ligand>
        <name>isopentenyl diphosphate</name>
        <dbReference type="ChEBI" id="CHEBI:128769"/>
    </ligand>
</feature>
<feature type="binding site" evidence="5">
    <location>
        <position position="216"/>
    </location>
    <ligand>
        <name>(2E)-4-hydroxy-3-methylbut-2-enyl diphosphate</name>
        <dbReference type="ChEBI" id="CHEBI:128753"/>
    </ligand>
</feature>
<dbReference type="GO" id="GO:0050992">
    <property type="term" value="P:dimethylallyl diphosphate biosynthetic process"/>
    <property type="evidence" value="ECO:0007669"/>
    <property type="project" value="UniProtKB-UniRule"/>
</dbReference>
<reference evidence="6 7" key="1">
    <citation type="submission" date="2020-08" db="EMBL/GenBank/DDBJ databases">
        <title>Bridging the membrane lipid divide: bacteria of the FCB group superphylum have the potential to synthesize archaeal ether lipids.</title>
        <authorList>
            <person name="Villanueva L."/>
            <person name="Von Meijenfeldt F.A.B."/>
            <person name="Westbye A.B."/>
            <person name="Yadav S."/>
            <person name="Hopmans E.C."/>
            <person name="Dutilh B.E."/>
            <person name="Sinninghe Damste J.S."/>
        </authorList>
    </citation>
    <scope>NUCLEOTIDE SEQUENCE [LARGE SCALE GENOMIC DNA]</scope>
    <source>
        <strain evidence="6">NIOZ-UU47</strain>
    </source>
</reference>
<evidence type="ECO:0000256" key="1">
    <source>
        <dbReference type="ARBA" id="ARBA00022485"/>
    </source>
</evidence>
<sequence>MKVILAKTAGFCMGVQRAVDTTLKLAERKDPIATFGPLIHNPQVLEQLKEKGVTVLEEIPEKSEGIIVVRAHGIPPIQKKQLEATGAEIHDATCPRVMNVQAIIRKYKTQDYFTIIIGDKNHAEVIGLMGYAEPQVAVVSDEEDIEKLSITSPYIVVSQTTQDEVKFKQLTDKILEYHPDGKIFNTICDSTHNRQAEVREICEKVDAMIVVGGKGSANTQRLGQIAMEMKVPVFVVESKQDLDLQKINKFECVGISAGASTPTCVIDEIVCALKEIEGESC</sequence>
<dbReference type="Gene3D" id="3.40.50.11270">
    <property type="match status" value="1"/>
</dbReference>
<protein>
    <recommendedName>
        <fullName evidence="5">4-hydroxy-3-methylbut-2-enyl diphosphate reductase</fullName>
        <shortName evidence="5">HMBPP reductase</shortName>
        <ecNumber evidence="5">1.17.7.4</ecNumber>
    </recommendedName>
</protein>
<dbReference type="AlphaFoldDB" id="A0A8J6THD6"/>
<feature type="binding site" evidence="5">
    <location>
        <position position="72"/>
    </location>
    <ligand>
        <name>dimethylallyl diphosphate</name>
        <dbReference type="ChEBI" id="CHEBI:57623"/>
    </ligand>
</feature>
<dbReference type="UniPathway" id="UPA00056">
    <property type="reaction ID" value="UER00097"/>
</dbReference>
<evidence type="ECO:0000256" key="3">
    <source>
        <dbReference type="ARBA" id="ARBA00023004"/>
    </source>
</evidence>
<feature type="binding site" evidence="5">
    <location>
        <position position="260"/>
    </location>
    <ligand>
        <name>isopentenyl diphosphate</name>
        <dbReference type="ChEBI" id="CHEBI:128769"/>
    </ligand>
</feature>
<evidence type="ECO:0000256" key="5">
    <source>
        <dbReference type="HAMAP-Rule" id="MF_00191"/>
    </source>
</evidence>
<feature type="active site" description="Proton donor" evidence="5">
    <location>
        <position position="124"/>
    </location>
</feature>
<dbReference type="Gene3D" id="3.40.1010.20">
    <property type="entry name" value="4-hydroxy-3-methylbut-2-enyl diphosphate reductase, catalytic domain"/>
    <property type="match status" value="2"/>
</dbReference>
<feature type="binding site" evidence="5">
    <location>
        <position position="40"/>
    </location>
    <ligand>
        <name>(2E)-4-hydroxy-3-methylbut-2-enyl diphosphate</name>
        <dbReference type="ChEBI" id="CHEBI:128753"/>
    </ligand>
</feature>
<comment type="similarity">
    <text evidence="5">Belongs to the IspH family.</text>
</comment>
<feature type="binding site" evidence="5">
    <location>
        <position position="72"/>
    </location>
    <ligand>
        <name>(2E)-4-hydroxy-3-methylbut-2-enyl diphosphate</name>
        <dbReference type="ChEBI" id="CHEBI:128753"/>
    </ligand>
</feature>
<dbReference type="HAMAP" id="MF_00191">
    <property type="entry name" value="IspH"/>
    <property type="match status" value="1"/>
</dbReference>
<feature type="binding site" evidence="5">
    <location>
        <position position="218"/>
    </location>
    <ligand>
        <name>(2E)-4-hydroxy-3-methylbut-2-enyl diphosphate</name>
        <dbReference type="ChEBI" id="CHEBI:128753"/>
    </ligand>
</feature>
<comment type="caution">
    <text evidence="6">The sequence shown here is derived from an EMBL/GenBank/DDBJ whole genome shotgun (WGS) entry which is preliminary data.</text>
</comment>
<feature type="binding site" evidence="5">
    <location>
        <position position="122"/>
    </location>
    <ligand>
        <name>dimethylallyl diphosphate</name>
        <dbReference type="ChEBI" id="CHEBI:57623"/>
    </ligand>
</feature>
<dbReference type="InterPro" id="IPR003451">
    <property type="entry name" value="LytB/IspH"/>
</dbReference>
<feature type="binding site" evidence="5">
    <location>
        <position position="160"/>
    </location>
    <ligand>
        <name>(2E)-4-hydroxy-3-methylbut-2-enyl diphosphate</name>
        <dbReference type="ChEBI" id="CHEBI:128753"/>
    </ligand>
</feature>
<evidence type="ECO:0000313" key="7">
    <source>
        <dbReference type="Proteomes" id="UP000614424"/>
    </source>
</evidence>
<feature type="binding site" evidence="5">
    <location>
        <position position="12"/>
    </location>
    <ligand>
        <name>[4Fe-4S] cluster</name>
        <dbReference type="ChEBI" id="CHEBI:49883"/>
    </ligand>
</feature>
<keyword evidence="5" id="KW-0414">Isoprene biosynthesis</keyword>
<comment type="catalytic activity">
    <reaction evidence="5">
        <text>dimethylallyl diphosphate + 2 oxidized [2Fe-2S]-[ferredoxin] + H2O = (2E)-4-hydroxy-3-methylbut-2-enyl diphosphate + 2 reduced [2Fe-2S]-[ferredoxin] + 2 H(+)</text>
        <dbReference type="Rhea" id="RHEA:24825"/>
        <dbReference type="Rhea" id="RHEA-COMP:10000"/>
        <dbReference type="Rhea" id="RHEA-COMP:10001"/>
        <dbReference type="ChEBI" id="CHEBI:15377"/>
        <dbReference type="ChEBI" id="CHEBI:15378"/>
        <dbReference type="ChEBI" id="CHEBI:33737"/>
        <dbReference type="ChEBI" id="CHEBI:33738"/>
        <dbReference type="ChEBI" id="CHEBI:57623"/>
        <dbReference type="ChEBI" id="CHEBI:128753"/>
        <dbReference type="EC" id="1.17.7.4"/>
    </reaction>
</comment>
<feature type="binding site" evidence="5">
    <location>
        <position position="260"/>
    </location>
    <ligand>
        <name>(2E)-4-hydroxy-3-methylbut-2-enyl diphosphate</name>
        <dbReference type="ChEBI" id="CHEBI:128753"/>
    </ligand>
</feature>
<dbReference type="UniPathway" id="UPA00059">
    <property type="reaction ID" value="UER00105"/>
</dbReference>
<dbReference type="GO" id="GO:0019288">
    <property type="term" value="P:isopentenyl diphosphate biosynthetic process, methylerythritol 4-phosphate pathway"/>
    <property type="evidence" value="ECO:0007669"/>
    <property type="project" value="UniProtKB-UniRule"/>
</dbReference>
<proteinExistence type="inferred from homology"/>
<dbReference type="Proteomes" id="UP000614424">
    <property type="component" value="Unassembled WGS sequence"/>
</dbReference>
<evidence type="ECO:0000256" key="2">
    <source>
        <dbReference type="ARBA" id="ARBA00022723"/>
    </source>
</evidence>
<accession>A0A8J6THD6</accession>
<dbReference type="NCBIfam" id="TIGR00216">
    <property type="entry name" value="ispH_lytB"/>
    <property type="match status" value="1"/>
</dbReference>
<keyword evidence="4 5" id="KW-0411">Iron-sulfur</keyword>
<feature type="binding site" evidence="5">
    <location>
        <position position="188"/>
    </location>
    <ligand>
        <name>[4Fe-4S] cluster</name>
        <dbReference type="ChEBI" id="CHEBI:49883"/>
    </ligand>
</feature>